<evidence type="ECO:0000313" key="2">
    <source>
        <dbReference type="EMBL" id="KAL3697933.1"/>
    </source>
</evidence>
<dbReference type="AlphaFoldDB" id="A0ABD3I2K5"/>
<evidence type="ECO:0000256" key="1">
    <source>
        <dbReference type="SAM" id="MobiDB-lite"/>
    </source>
</evidence>
<proteinExistence type="predicted"/>
<name>A0ABD3I2K5_9MARC</name>
<sequence length="82" mass="8893">MDPTLPTPTGQTSRRGSNHMSAAEITTQINPNHHGTLGGVESIDPNTGEKEVMEEQVDSDELEAGSGLQIMRNDVDIINYNE</sequence>
<accession>A0ABD3I2K5</accession>
<feature type="compositionally biased region" description="Polar residues" evidence="1">
    <location>
        <begin position="7"/>
        <end position="24"/>
    </location>
</feature>
<keyword evidence="3" id="KW-1185">Reference proteome</keyword>
<reference evidence="2 3" key="1">
    <citation type="submission" date="2024-09" db="EMBL/GenBank/DDBJ databases">
        <title>Chromosome-scale assembly of Riccia sorocarpa.</title>
        <authorList>
            <person name="Paukszto L."/>
        </authorList>
    </citation>
    <scope>NUCLEOTIDE SEQUENCE [LARGE SCALE GENOMIC DNA]</scope>
    <source>
        <strain evidence="2">LP-2024</strain>
        <tissue evidence="2">Aerial parts of the thallus</tissue>
    </source>
</reference>
<gene>
    <name evidence="2" type="ORF">R1sor_012009</name>
</gene>
<dbReference type="EMBL" id="JBJQOH010000002">
    <property type="protein sequence ID" value="KAL3697933.1"/>
    <property type="molecule type" value="Genomic_DNA"/>
</dbReference>
<organism evidence="2 3">
    <name type="scientific">Riccia sorocarpa</name>
    <dbReference type="NCBI Taxonomy" id="122646"/>
    <lineage>
        <taxon>Eukaryota</taxon>
        <taxon>Viridiplantae</taxon>
        <taxon>Streptophyta</taxon>
        <taxon>Embryophyta</taxon>
        <taxon>Marchantiophyta</taxon>
        <taxon>Marchantiopsida</taxon>
        <taxon>Marchantiidae</taxon>
        <taxon>Marchantiales</taxon>
        <taxon>Ricciaceae</taxon>
        <taxon>Riccia</taxon>
    </lineage>
</organism>
<evidence type="ECO:0000313" key="3">
    <source>
        <dbReference type="Proteomes" id="UP001633002"/>
    </source>
</evidence>
<dbReference type="Proteomes" id="UP001633002">
    <property type="component" value="Unassembled WGS sequence"/>
</dbReference>
<protein>
    <submittedName>
        <fullName evidence="2">Uncharacterized protein</fullName>
    </submittedName>
</protein>
<comment type="caution">
    <text evidence="2">The sequence shown here is derived from an EMBL/GenBank/DDBJ whole genome shotgun (WGS) entry which is preliminary data.</text>
</comment>
<feature type="region of interest" description="Disordered" evidence="1">
    <location>
        <begin position="1"/>
        <end position="24"/>
    </location>
</feature>